<dbReference type="GO" id="GO:0016651">
    <property type="term" value="F:oxidoreductase activity, acting on NAD(P)H"/>
    <property type="evidence" value="ECO:0007669"/>
    <property type="project" value="UniProtKB-ARBA"/>
</dbReference>
<dbReference type="Proteomes" id="UP000886890">
    <property type="component" value="Unassembled WGS sequence"/>
</dbReference>
<protein>
    <submittedName>
        <fullName evidence="2">NAD(P)H-dependent oxidoreductase</fullName>
    </submittedName>
</protein>
<dbReference type="EMBL" id="DXEK01000049">
    <property type="protein sequence ID" value="HIX76558.1"/>
    <property type="molecule type" value="Genomic_DNA"/>
</dbReference>
<dbReference type="GO" id="GO:0010181">
    <property type="term" value="F:FMN binding"/>
    <property type="evidence" value="ECO:0007669"/>
    <property type="project" value="InterPro"/>
</dbReference>
<dbReference type="PANTHER" id="PTHR39201:SF1">
    <property type="entry name" value="FLAVODOXIN-LIKE DOMAIN-CONTAINING PROTEIN"/>
    <property type="match status" value="1"/>
</dbReference>
<dbReference type="InterPro" id="IPR008254">
    <property type="entry name" value="Flavodoxin/NO_synth"/>
</dbReference>
<proteinExistence type="predicted"/>
<dbReference type="Pfam" id="PF12682">
    <property type="entry name" value="Flavodoxin_4"/>
    <property type="match status" value="1"/>
</dbReference>
<name>A0A9D2BHS8_9FIRM</name>
<dbReference type="NCBIfam" id="NF005501">
    <property type="entry name" value="PRK07116.1"/>
    <property type="match status" value="1"/>
</dbReference>
<dbReference type="AlphaFoldDB" id="A0A9D2BHS8"/>
<reference evidence="2" key="1">
    <citation type="journal article" date="2021" name="PeerJ">
        <title>Extensive microbial diversity within the chicken gut microbiome revealed by metagenomics and culture.</title>
        <authorList>
            <person name="Gilroy R."/>
            <person name="Ravi A."/>
            <person name="Getino M."/>
            <person name="Pursley I."/>
            <person name="Horton D.L."/>
            <person name="Alikhan N.F."/>
            <person name="Baker D."/>
            <person name="Gharbi K."/>
            <person name="Hall N."/>
            <person name="Watson M."/>
            <person name="Adriaenssens E.M."/>
            <person name="Foster-Nyarko E."/>
            <person name="Jarju S."/>
            <person name="Secka A."/>
            <person name="Antonio M."/>
            <person name="Oren A."/>
            <person name="Chaudhuri R.R."/>
            <person name="La Ragione R."/>
            <person name="Hildebrand F."/>
            <person name="Pallen M.J."/>
        </authorList>
    </citation>
    <scope>NUCLEOTIDE SEQUENCE</scope>
    <source>
        <strain evidence="2">CHK183-1962</strain>
    </source>
</reference>
<feature type="domain" description="Flavodoxin-like" evidence="1">
    <location>
        <begin position="4"/>
        <end position="158"/>
    </location>
</feature>
<dbReference type="SUPFAM" id="SSF52218">
    <property type="entry name" value="Flavoproteins"/>
    <property type="match status" value="1"/>
</dbReference>
<evidence type="ECO:0000313" key="3">
    <source>
        <dbReference type="Proteomes" id="UP000886890"/>
    </source>
</evidence>
<dbReference type="PANTHER" id="PTHR39201">
    <property type="entry name" value="EXPORTED PROTEIN-RELATED"/>
    <property type="match status" value="1"/>
</dbReference>
<gene>
    <name evidence="2" type="ORF">H9734_03025</name>
</gene>
<evidence type="ECO:0000313" key="2">
    <source>
        <dbReference type="EMBL" id="HIX76558.1"/>
    </source>
</evidence>
<evidence type="ECO:0000259" key="1">
    <source>
        <dbReference type="Pfam" id="PF12682"/>
    </source>
</evidence>
<organism evidence="2 3">
    <name type="scientific">Candidatus Fusicatenibacter merdavium</name>
    <dbReference type="NCBI Taxonomy" id="2838600"/>
    <lineage>
        <taxon>Bacteria</taxon>
        <taxon>Bacillati</taxon>
        <taxon>Bacillota</taxon>
        <taxon>Clostridia</taxon>
        <taxon>Lachnospirales</taxon>
        <taxon>Lachnospiraceae</taxon>
        <taxon>Fusicatenibacter</taxon>
    </lineage>
</organism>
<sequence>METKRLVAYFSASGVTRRTAEKLAEAAGADLFEICPEVPYTEADLNWMDKKSRSTAEMKDQNSRPAIKGIVENMEQYETVFLGFPIWWYEAPRIISTFLEQYDFSGKQIVLFCTSGGSGLGDTESKLKPLCSKTARWLPGKRLNAGDSVDTLKEWVRTLTI</sequence>
<comment type="caution">
    <text evidence="2">The sequence shown here is derived from an EMBL/GenBank/DDBJ whole genome shotgun (WGS) entry which is preliminary data.</text>
</comment>
<reference evidence="2" key="2">
    <citation type="submission" date="2021-04" db="EMBL/GenBank/DDBJ databases">
        <authorList>
            <person name="Gilroy R."/>
        </authorList>
    </citation>
    <scope>NUCLEOTIDE SEQUENCE</scope>
    <source>
        <strain evidence="2">CHK183-1962</strain>
    </source>
</reference>
<dbReference type="InterPro" id="IPR029039">
    <property type="entry name" value="Flavoprotein-like_sf"/>
</dbReference>
<accession>A0A9D2BHS8</accession>
<dbReference type="Gene3D" id="3.40.50.360">
    <property type="match status" value="1"/>
</dbReference>